<feature type="binding site" evidence="10">
    <location>
        <position position="201"/>
    </location>
    <ligand>
        <name>substrate</name>
    </ligand>
</feature>
<protein>
    <recommendedName>
        <fullName evidence="12">PBZ-type domain-containing protein</fullName>
    </recommendedName>
</protein>
<evidence type="ECO:0000256" key="10">
    <source>
        <dbReference type="PIRSR" id="PIRSR610347-2"/>
    </source>
</evidence>
<organism evidence="13 14">
    <name type="scientific">Ignelater luminosus</name>
    <name type="common">Cucubano</name>
    <name type="synonym">Pyrophorus luminosus</name>
    <dbReference type="NCBI Taxonomy" id="2038154"/>
    <lineage>
        <taxon>Eukaryota</taxon>
        <taxon>Metazoa</taxon>
        <taxon>Ecdysozoa</taxon>
        <taxon>Arthropoda</taxon>
        <taxon>Hexapoda</taxon>
        <taxon>Insecta</taxon>
        <taxon>Pterygota</taxon>
        <taxon>Neoptera</taxon>
        <taxon>Endopterygota</taxon>
        <taxon>Coleoptera</taxon>
        <taxon>Polyphaga</taxon>
        <taxon>Elateriformia</taxon>
        <taxon>Elateroidea</taxon>
        <taxon>Elateridae</taxon>
        <taxon>Agrypninae</taxon>
        <taxon>Pyrophorini</taxon>
        <taxon>Ignelater</taxon>
    </lineage>
</organism>
<dbReference type="GO" id="GO:0003690">
    <property type="term" value="F:double-stranded DNA binding"/>
    <property type="evidence" value="ECO:0007669"/>
    <property type="project" value="TreeGrafter"/>
</dbReference>
<comment type="similarity">
    <text evidence="2">Belongs to the tyrosyl-DNA phosphodiesterase family.</text>
</comment>
<dbReference type="OrthoDB" id="47785at2759"/>
<evidence type="ECO:0000313" key="13">
    <source>
        <dbReference type="EMBL" id="KAF2884091.1"/>
    </source>
</evidence>
<gene>
    <name evidence="13" type="ORF">ILUMI_22059</name>
</gene>
<dbReference type="AlphaFoldDB" id="A0A8K0CEH9"/>
<keyword evidence="7" id="KW-0234">DNA repair</keyword>
<dbReference type="EMBL" id="VTPC01090222">
    <property type="protein sequence ID" value="KAF2884091.1"/>
    <property type="molecule type" value="Genomic_DNA"/>
</dbReference>
<keyword evidence="6" id="KW-0269">Exonuclease</keyword>
<keyword evidence="8" id="KW-0539">Nucleus</keyword>
<evidence type="ECO:0000256" key="7">
    <source>
        <dbReference type="ARBA" id="ARBA00023204"/>
    </source>
</evidence>
<keyword evidence="5" id="KW-0378">Hydrolase</keyword>
<reference evidence="13" key="1">
    <citation type="submission" date="2019-08" db="EMBL/GenBank/DDBJ databases">
        <title>The genome of the North American firefly Photinus pyralis.</title>
        <authorList>
            <consortium name="Photinus pyralis genome working group"/>
            <person name="Fallon T.R."/>
            <person name="Sander Lower S.E."/>
            <person name="Weng J.-K."/>
        </authorList>
    </citation>
    <scope>NUCLEOTIDE SEQUENCE</scope>
    <source>
        <strain evidence="13">TRF0915ILg1</strain>
        <tissue evidence="13">Whole body</tissue>
    </source>
</reference>
<keyword evidence="14" id="KW-1185">Reference proteome</keyword>
<sequence>MDNASLERKVTDESNYDNAKKTCKKKCPYAVKCCRTNPHHFKEFDHPHLDALLEKGEPLELPPDYPRDKQVVEKQLEVLRDLRLLKLKPMTERLEENRPYNLFFTTIPDAPQTYNQKNSITFINLLCPSLGELKCSLQINFIVNIEWLMKQYAKAGQEKKPLTILYGYEDPDMKTYTQLVLPNVTEHHVQLKGPIGIHHSKVGIYVYSDNSLRVVVSTANLYYDDWNLFCNGLWISPLCPALPEHSPHKAGESPTNFKSTLLSYLQQYNLPILKTGLTMLNVLILVIVFLITSVPGRHRETVAKPVHCHLHSVGELLSDHCVLPAKTTPTSKSPLSWSVLAQSSSIGSFGKNPTEWLRSTLLRSLASHKDCRLPANSDATLSIIYPTRDNVLGSYYGPEGGGCLPYSKSVDEKQKWLKDYLYQWKADDTNRSRAMPHTKTYCRISPCTTKLAWFLITSSNISKSAWGMGINKVGTTNVPSYEVGVLFLPKYFGETYFQIKDAADNTKLFPFIYDIPLTPYKNTDEPWCN</sequence>
<dbReference type="GO" id="GO:0004527">
    <property type="term" value="F:exonuclease activity"/>
    <property type="evidence" value="ECO:0007669"/>
    <property type="project" value="UniProtKB-KW"/>
</dbReference>
<comment type="caution">
    <text evidence="13">The sequence shown here is derived from an EMBL/GenBank/DDBJ whole genome shotgun (WGS) entry which is preliminary data.</text>
</comment>
<evidence type="ECO:0000259" key="12">
    <source>
        <dbReference type="Pfam" id="PF10283"/>
    </source>
</evidence>
<feature type="site" description="Interaction with DNA" evidence="11">
    <location>
        <position position="462"/>
    </location>
</feature>
<dbReference type="InterPro" id="IPR010347">
    <property type="entry name" value="Tdp1"/>
</dbReference>
<evidence type="ECO:0000256" key="2">
    <source>
        <dbReference type="ARBA" id="ARBA00010205"/>
    </source>
</evidence>
<dbReference type="Pfam" id="PF10283">
    <property type="entry name" value="zf-CCHH"/>
    <property type="match status" value="1"/>
</dbReference>
<evidence type="ECO:0000256" key="8">
    <source>
        <dbReference type="ARBA" id="ARBA00023242"/>
    </source>
</evidence>
<feature type="active site" description="Proton donor/acceptor" evidence="9">
    <location>
        <position position="437"/>
    </location>
</feature>
<comment type="subcellular location">
    <subcellularLocation>
        <location evidence="1">Nucleus</location>
    </subcellularLocation>
</comment>
<dbReference type="Proteomes" id="UP000801492">
    <property type="component" value="Unassembled WGS sequence"/>
</dbReference>
<evidence type="ECO:0000256" key="6">
    <source>
        <dbReference type="ARBA" id="ARBA00022839"/>
    </source>
</evidence>
<dbReference type="PANTHER" id="PTHR12415">
    <property type="entry name" value="TYROSYL-DNA PHOSPHODIESTERASE 1"/>
    <property type="match status" value="1"/>
</dbReference>
<evidence type="ECO:0000256" key="3">
    <source>
        <dbReference type="ARBA" id="ARBA00022722"/>
    </source>
</evidence>
<feature type="domain" description="PBZ-type" evidence="12">
    <location>
        <begin position="24"/>
        <end position="48"/>
    </location>
</feature>
<evidence type="ECO:0000313" key="14">
    <source>
        <dbReference type="Proteomes" id="UP000801492"/>
    </source>
</evidence>
<dbReference type="InterPro" id="IPR019406">
    <property type="entry name" value="APLF_PBZ"/>
</dbReference>
<dbReference type="Gene3D" id="3.30.870.10">
    <property type="entry name" value="Endonuclease Chain A"/>
    <property type="match status" value="2"/>
</dbReference>
<dbReference type="Pfam" id="PF06087">
    <property type="entry name" value="Tyr-DNA_phospho"/>
    <property type="match status" value="1"/>
</dbReference>
<dbReference type="GO" id="GO:0006281">
    <property type="term" value="P:DNA repair"/>
    <property type="evidence" value="ECO:0007669"/>
    <property type="project" value="UniProtKB-KW"/>
</dbReference>
<dbReference type="GO" id="GO:0003697">
    <property type="term" value="F:single-stranded DNA binding"/>
    <property type="evidence" value="ECO:0007669"/>
    <property type="project" value="TreeGrafter"/>
</dbReference>
<dbReference type="PANTHER" id="PTHR12415:SF0">
    <property type="entry name" value="TYROSYL-DNA PHOSPHODIESTERASE 1"/>
    <property type="match status" value="1"/>
</dbReference>
<feature type="binding site" evidence="10">
    <location>
        <position position="439"/>
    </location>
    <ligand>
        <name>substrate</name>
    </ligand>
</feature>
<name>A0A8K0CEH9_IGNLU</name>
<dbReference type="SUPFAM" id="SSF56024">
    <property type="entry name" value="Phospholipase D/nuclease"/>
    <property type="match status" value="2"/>
</dbReference>
<evidence type="ECO:0000256" key="5">
    <source>
        <dbReference type="ARBA" id="ARBA00022801"/>
    </source>
</evidence>
<evidence type="ECO:0000256" key="11">
    <source>
        <dbReference type="PIRSR" id="PIRSR610347-3"/>
    </source>
</evidence>
<dbReference type="GO" id="GO:0017005">
    <property type="term" value="F:3'-tyrosyl-DNA phosphodiesterase activity"/>
    <property type="evidence" value="ECO:0007669"/>
    <property type="project" value="TreeGrafter"/>
</dbReference>
<keyword evidence="3" id="KW-0540">Nuclease</keyword>
<evidence type="ECO:0000256" key="9">
    <source>
        <dbReference type="PIRSR" id="PIRSR610347-1"/>
    </source>
</evidence>
<feature type="active site" description="Nucleophile" evidence="9">
    <location>
        <position position="199"/>
    </location>
</feature>
<accession>A0A8K0CEH9</accession>
<evidence type="ECO:0000256" key="4">
    <source>
        <dbReference type="ARBA" id="ARBA00022763"/>
    </source>
</evidence>
<proteinExistence type="inferred from homology"/>
<keyword evidence="4" id="KW-0227">DNA damage</keyword>
<evidence type="ECO:0000256" key="1">
    <source>
        <dbReference type="ARBA" id="ARBA00004123"/>
    </source>
</evidence>
<dbReference type="GO" id="GO:0005634">
    <property type="term" value="C:nucleus"/>
    <property type="evidence" value="ECO:0007669"/>
    <property type="project" value="UniProtKB-SubCell"/>
</dbReference>